<dbReference type="InterPro" id="IPR000979">
    <property type="entry name" value="Phosphodiesterase_MJ0936/Vps29"/>
</dbReference>
<keyword evidence="3" id="KW-0378">Hydrolase</keyword>
<dbReference type="SUPFAM" id="SSF56300">
    <property type="entry name" value="Metallo-dependent phosphatases"/>
    <property type="match status" value="1"/>
</dbReference>
<evidence type="ECO:0000256" key="1">
    <source>
        <dbReference type="ARBA" id="ARBA00008950"/>
    </source>
</evidence>
<dbReference type="Pfam" id="PF12850">
    <property type="entry name" value="Metallophos_2"/>
    <property type="match status" value="1"/>
</dbReference>
<evidence type="ECO:0000256" key="3">
    <source>
        <dbReference type="ARBA" id="ARBA00022801"/>
    </source>
</evidence>
<dbReference type="EC" id="3.1.4.-" evidence="4"/>
<keyword evidence="7" id="KW-1185">Reference proteome</keyword>
<comment type="cofactor">
    <cofactor evidence="4">
        <name>a divalent metal cation</name>
        <dbReference type="ChEBI" id="CHEBI:60240"/>
    </cofactor>
</comment>
<dbReference type="Proteomes" id="UP000293142">
    <property type="component" value="Unassembled WGS sequence"/>
</dbReference>
<dbReference type="GO" id="GO:0046872">
    <property type="term" value="F:metal ion binding"/>
    <property type="evidence" value="ECO:0007669"/>
    <property type="project" value="UniProtKB-KW"/>
</dbReference>
<proteinExistence type="inferred from homology"/>
<name>A0A4Q9DTM9_9BACL</name>
<gene>
    <name evidence="6" type="ORF">EYB31_07715</name>
</gene>
<comment type="caution">
    <text evidence="6">The sequence shown here is derived from an EMBL/GenBank/DDBJ whole genome shotgun (WGS) entry which is preliminary data.</text>
</comment>
<evidence type="ECO:0000313" key="7">
    <source>
        <dbReference type="Proteomes" id="UP000293142"/>
    </source>
</evidence>
<dbReference type="InterPro" id="IPR029052">
    <property type="entry name" value="Metallo-depent_PP-like"/>
</dbReference>
<reference evidence="6 7" key="1">
    <citation type="submission" date="2019-02" db="EMBL/GenBank/DDBJ databases">
        <title>Paenibacillus sp. nov., isolated from surface-sterilized tissue of Thalictrum simplex L.</title>
        <authorList>
            <person name="Tuo L."/>
        </authorList>
    </citation>
    <scope>NUCLEOTIDE SEQUENCE [LARGE SCALE GENOMIC DNA]</scope>
    <source>
        <strain evidence="6 7">N2SHLJ1</strain>
    </source>
</reference>
<dbReference type="InterPro" id="IPR020935">
    <property type="entry name" value="PdiEstase_YfcE_CS"/>
</dbReference>
<dbReference type="AlphaFoldDB" id="A0A4Q9DTM9"/>
<dbReference type="InterPro" id="IPR024654">
    <property type="entry name" value="Calcineurin-like_PHP_lpxH"/>
</dbReference>
<dbReference type="CDD" id="cd00841">
    <property type="entry name" value="MPP_YfcE"/>
    <property type="match status" value="1"/>
</dbReference>
<dbReference type="Gene3D" id="3.60.21.10">
    <property type="match status" value="1"/>
</dbReference>
<evidence type="ECO:0000313" key="6">
    <source>
        <dbReference type="EMBL" id="TBL80296.1"/>
    </source>
</evidence>
<dbReference type="InterPro" id="IPR041802">
    <property type="entry name" value="MPP_YfcE"/>
</dbReference>
<dbReference type="RefSeq" id="WP_131012711.1">
    <property type="nucleotide sequence ID" value="NZ_SIRE01000005.1"/>
</dbReference>
<dbReference type="GO" id="GO:0016787">
    <property type="term" value="F:hydrolase activity"/>
    <property type="evidence" value="ECO:0007669"/>
    <property type="project" value="UniProtKB-UniRule"/>
</dbReference>
<dbReference type="OrthoDB" id="9800565at2"/>
<comment type="similarity">
    <text evidence="1 4">Belongs to the metallophosphoesterase superfamily. YfcE family.</text>
</comment>
<evidence type="ECO:0000256" key="2">
    <source>
        <dbReference type="ARBA" id="ARBA00022723"/>
    </source>
</evidence>
<evidence type="ECO:0000259" key="5">
    <source>
        <dbReference type="Pfam" id="PF12850"/>
    </source>
</evidence>
<dbReference type="NCBIfam" id="TIGR00040">
    <property type="entry name" value="yfcE"/>
    <property type="match status" value="1"/>
</dbReference>
<sequence length="168" mass="18236">MRIGVISDTHMPSRSKQLPQALVTGLSGVDLLLHAGDWTSPDVIGLLEAIAPVDGVAGNNDGYDIIDRFGHKKLLTLAGRRIGIVHGHIGSRPTMENALMAFVGEETAPDVIIFGHSHIPHSELVKGILMFNPGSPTDKRFQPRYSYGIIDISSSGVHAEHYFFDSKQ</sequence>
<dbReference type="PANTHER" id="PTHR11124">
    <property type="entry name" value="VACUOLAR SORTING PROTEIN VPS29"/>
    <property type="match status" value="1"/>
</dbReference>
<dbReference type="PROSITE" id="PS01269">
    <property type="entry name" value="UPF0025"/>
    <property type="match status" value="1"/>
</dbReference>
<keyword evidence="2 4" id="KW-0479">Metal-binding</keyword>
<accession>A0A4Q9DTM9</accession>
<evidence type="ECO:0000256" key="4">
    <source>
        <dbReference type="RuleBase" id="RU362039"/>
    </source>
</evidence>
<protein>
    <recommendedName>
        <fullName evidence="4">Phosphoesterase</fullName>
        <ecNumber evidence="4">3.1.4.-</ecNumber>
    </recommendedName>
</protein>
<organism evidence="6 7">
    <name type="scientific">Paenibacillus thalictri</name>
    <dbReference type="NCBI Taxonomy" id="2527873"/>
    <lineage>
        <taxon>Bacteria</taxon>
        <taxon>Bacillati</taxon>
        <taxon>Bacillota</taxon>
        <taxon>Bacilli</taxon>
        <taxon>Bacillales</taxon>
        <taxon>Paenibacillaceae</taxon>
        <taxon>Paenibacillus</taxon>
    </lineage>
</organism>
<feature type="domain" description="Calcineurin-like phosphoesterase" evidence="5">
    <location>
        <begin position="1"/>
        <end position="154"/>
    </location>
</feature>
<dbReference type="EMBL" id="SIRE01000005">
    <property type="protein sequence ID" value="TBL80296.1"/>
    <property type="molecule type" value="Genomic_DNA"/>
</dbReference>